<dbReference type="KEGG" id="acs:100555855"/>
<evidence type="ECO:0000256" key="5">
    <source>
        <dbReference type="ARBA" id="ARBA00023273"/>
    </source>
</evidence>
<dbReference type="OrthoDB" id="446290at2759"/>
<name>R4GC79_ANOCA</name>
<dbReference type="GeneID" id="100555855"/>
<keyword evidence="5" id="KW-0966">Cell projection</keyword>
<dbReference type="GeneTree" id="ENSGT00390000006224"/>
<dbReference type="HOGENOM" id="CLU_155974_0_0_1"/>
<dbReference type="PANTHER" id="PTHR33865">
    <property type="entry name" value="PROTEIN FAM183B"/>
    <property type="match status" value="1"/>
</dbReference>
<dbReference type="Ensembl" id="ENSACAT00000030356.2">
    <property type="protein sequence ID" value="ENSACAP00000022937.1"/>
    <property type="gene ID" value="ENSACAG00000028967.2"/>
</dbReference>
<evidence type="ECO:0000256" key="1">
    <source>
        <dbReference type="ARBA" id="ARBA00004138"/>
    </source>
</evidence>
<evidence type="ECO:0000256" key="3">
    <source>
        <dbReference type="ARBA" id="ARBA00022490"/>
    </source>
</evidence>
<reference evidence="7 8" key="1">
    <citation type="submission" date="2009-12" db="EMBL/GenBank/DDBJ databases">
        <title>The Genome Sequence of Anolis carolinensis (Green Anole Lizard).</title>
        <authorList>
            <consortium name="The Genome Sequencing Platform"/>
            <person name="Di Palma F."/>
            <person name="Alfoldi J."/>
            <person name="Heiman D."/>
            <person name="Young S."/>
            <person name="Grabherr M."/>
            <person name="Johnson J."/>
            <person name="Lander E.S."/>
            <person name="Lindblad-Toh K."/>
        </authorList>
    </citation>
    <scope>NUCLEOTIDE SEQUENCE [LARGE SCALE GENOMIC DNA]</scope>
    <source>
        <strain evidence="7 8">JBL SC #1</strain>
    </source>
</reference>
<gene>
    <name evidence="7" type="primary">cfap144</name>
</gene>
<comment type="similarity">
    <text evidence="6">Belongs to the CFAP144 family.</text>
</comment>
<evidence type="ECO:0000313" key="8">
    <source>
        <dbReference type="Proteomes" id="UP000001646"/>
    </source>
</evidence>
<reference evidence="7" key="2">
    <citation type="submission" date="2025-08" db="UniProtKB">
        <authorList>
            <consortium name="Ensembl"/>
        </authorList>
    </citation>
    <scope>IDENTIFICATION</scope>
</reference>
<reference evidence="7" key="3">
    <citation type="submission" date="2025-09" db="UniProtKB">
        <authorList>
            <consortium name="Ensembl"/>
        </authorList>
    </citation>
    <scope>IDENTIFICATION</scope>
</reference>
<dbReference type="eggNOG" id="ENOG502RZSS">
    <property type="taxonomic scope" value="Eukaryota"/>
</dbReference>
<dbReference type="AlphaFoldDB" id="R4GC79"/>
<dbReference type="InParanoid" id="R4GC79"/>
<dbReference type="RefSeq" id="XP_003220243.1">
    <property type="nucleotide sequence ID" value="XM_003220195.4"/>
</dbReference>
<dbReference type="Proteomes" id="UP000001646">
    <property type="component" value="Chromosome 4"/>
</dbReference>
<dbReference type="Bgee" id="ENSACAG00000028967">
    <property type="expression patterns" value="Expressed in lung and 12 other cell types or tissues"/>
</dbReference>
<evidence type="ECO:0000313" key="7">
    <source>
        <dbReference type="Ensembl" id="ENSACAP00000022937.1"/>
    </source>
</evidence>
<dbReference type="CTD" id="440585"/>
<protein>
    <submittedName>
        <fullName evidence="7">Cilia and flagella associated protein 144</fullName>
    </submittedName>
</protein>
<dbReference type="InterPro" id="IPR029214">
    <property type="entry name" value="CFAP144"/>
</dbReference>
<organism evidence="7 8">
    <name type="scientific">Anolis carolinensis</name>
    <name type="common">Green anole</name>
    <name type="synonym">American chameleon</name>
    <dbReference type="NCBI Taxonomy" id="28377"/>
    <lineage>
        <taxon>Eukaryota</taxon>
        <taxon>Metazoa</taxon>
        <taxon>Chordata</taxon>
        <taxon>Craniata</taxon>
        <taxon>Vertebrata</taxon>
        <taxon>Euteleostomi</taxon>
        <taxon>Lepidosauria</taxon>
        <taxon>Squamata</taxon>
        <taxon>Bifurcata</taxon>
        <taxon>Unidentata</taxon>
        <taxon>Episquamata</taxon>
        <taxon>Toxicofera</taxon>
        <taxon>Iguania</taxon>
        <taxon>Dactyloidae</taxon>
        <taxon>Anolis</taxon>
    </lineage>
</organism>
<proteinExistence type="inferred from homology"/>
<keyword evidence="8" id="KW-1185">Reference proteome</keyword>
<keyword evidence="3" id="KW-0963">Cytoplasm</keyword>
<evidence type="ECO:0000256" key="2">
    <source>
        <dbReference type="ARBA" id="ARBA00004245"/>
    </source>
</evidence>
<dbReference type="STRING" id="28377.ENSACAP00000022937"/>
<evidence type="ECO:0000256" key="4">
    <source>
        <dbReference type="ARBA" id="ARBA00023212"/>
    </source>
</evidence>
<dbReference type="GO" id="GO:0005856">
    <property type="term" value="C:cytoskeleton"/>
    <property type="evidence" value="ECO:0007669"/>
    <property type="project" value="UniProtKB-SubCell"/>
</dbReference>
<keyword evidence="4" id="KW-0206">Cytoskeleton</keyword>
<dbReference type="Pfam" id="PF14886">
    <property type="entry name" value="FAM183"/>
    <property type="match status" value="1"/>
</dbReference>
<sequence length="136" mass="16104">MAGAKGVQKEPLDQVSENKIFRETIHKELRCQRLQTEYVMNPYIRVYTTTRKPTSWHDNLEEPADAGFLKLIHHAALEPNKKYREPQSESQEIGWFSNPLISVNRNDSRLYFPSRSTEISRYMAEMWRLKEMSKTK</sequence>
<comment type="subcellular location">
    <subcellularLocation>
        <location evidence="1">Cell projection</location>
        <location evidence="1">Cilium</location>
    </subcellularLocation>
    <subcellularLocation>
        <location evidence="2">Cytoplasm</location>
        <location evidence="2">Cytoskeleton</location>
    </subcellularLocation>
</comment>
<dbReference type="GO" id="GO:0097546">
    <property type="term" value="C:ciliary base"/>
    <property type="evidence" value="ECO:0000318"/>
    <property type="project" value="GO_Central"/>
</dbReference>
<accession>R4GC79</accession>
<dbReference type="PANTHER" id="PTHR33865:SF3">
    <property type="entry name" value="PROTEIN FAM183B"/>
    <property type="match status" value="1"/>
</dbReference>
<evidence type="ECO:0000256" key="6">
    <source>
        <dbReference type="ARBA" id="ARBA00034777"/>
    </source>
</evidence>